<protein>
    <submittedName>
        <fullName evidence="3">PEP-CTERM sorting domain-containing protein</fullName>
    </submittedName>
</protein>
<feature type="chain" id="PRO_5023148601" evidence="1">
    <location>
        <begin position="23"/>
        <end position="216"/>
    </location>
</feature>
<dbReference type="RefSeq" id="WP_146788788.1">
    <property type="nucleotide sequence ID" value="NZ_VOLT01000006.1"/>
</dbReference>
<dbReference type="Pfam" id="PF07589">
    <property type="entry name" value="PEP-CTERM"/>
    <property type="match status" value="1"/>
</dbReference>
<dbReference type="Proteomes" id="UP000321822">
    <property type="component" value="Unassembled WGS sequence"/>
</dbReference>
<accession>A0A5C6QES7</accession>
<feature type="signal peptide" evidence="1">
    <location>
        <begin position="1"/>
        <end position="22"/>
    </location>
</feature>
<dbReference type="InterPro" id="IPR013424">
    <property type="entry name" value="Ice-binding_C"/>
</dbReference>
<keyword evidence="1" id="KW-0732">Signal</keyword>
<feature type="domain" description="Ice-binding protein C-terminal" evidence="2">
    <location>
        <begin position="182"/>
        <end position="204"/>
    </location>
</feature>
<dbReference type="EMBL" id="VOLT01000006">
    <property type="protein sequence ID" value="TWX67268.1"/>
    <property type="molecule type" value="Genomic_DNA"/>
</dbReference>
<dbReference type="OrthoDB" id="6228933at2"/>
<evidence type="ECO:0000259" key="2">
    <source>
        <dbReference type="Pfam" id="PF07589"/>
    </source>
</evidence>
<dbReference type="AlphaFoldDB" id="A0A5C6QES7"/>
<organism evidence="3 4">
    <name type="scientific">Colwellia demingiae</name>
    <dbReference type="NCBI Taxonomy" id="89401"/>
    <lineage>
        <taxon>Bacteria</taxon>
        <taxon>Pseudomonadati</taxon>
        <taxon>Pseudomonadota</taxon>
        <taxon>Gammaproteobacteria</taxon>
        <taxon>Alteromonadales</taxon>
        <taxon>Colwelliaceae</taxon>
        <taxon>Colwellia</taxon>
    </lineage>
</organism>
<evidence type="ECO:0000256" key="1">
    <source>
        <dbReference type="SAM" id="SignalP"/>
    </source>
</evidence>
<name>A0A5C6QES7_9GAMM</name>
<evidence type="ECO:0000313" key="3">
    <source>
        <dbReference type="EMBL" id="TWX67268.1"/>
    </source>
</evidence>
<reference evidence="3 4" key="1">
    <citation type="submission" date="2019-07" db="EMBL/GenBank/DDBJ databases">
        <title>Genomes of sea-ice associated Colwellia species.</title>
        <authorList>
            <person name="Bowman J.P."/>
        </authorList>
    </citation>
    <scope>NUCLEOTIDE SEQUENCE [LARGE SCALE GENOMIC DNA]</scope>
    <source>
        <strain evidence="3 4">ACAM 459</strain>
    </source>
</reference>
<proteinExistence type="predicted"/>
<comment type="caution">
    <text evidence="3">The sequence shown here is derived from an EMBL/GenBank/DDBJ whole genome shotgun (WGS) entry which is preliminary data.</text>
</comment>
<gene>
    <name evidence="3" type="ORF">ESZ36_13265</name>
</gene>
<evidence type="ECO:0000313" key="4">
    <source>
        <dbReference type="Proteomes" id="UP000321822"/>
    </source>
</evidence>
<keyword evidence="4" id="KW-1185">Reference proteome</keyword>
<sequence>MNILTKGIAALGLLIVATQSQATLITNGSFGTTGSCNLSGWEEYGDVSTNDVSGVCLAELKVNDFPDFEAELWQGLAFDADTDYVLTIDFNVDSTFLDNFFDDYLSISLINDDFDILELFSLNITGTDSFYESLAISADELTSYTNQGWSLSFYLYDEGGEFDENTSFVSINNVFIEEAPTDVPEPSSLAIFALGFAGLMSRRKLANELVRKSIKK</sequence>
<dbReference type="NCBIfam" id="TIGR02595">
    <property type="entry name" value="PEP_CTERM"/>
    <property type="match status" value="1"/>
</dbReference>